<protein>
    <submittedName>
        <fullName evidence="2">Uncharacterized protein</fullName>
    </submittedName>
</protein>
<name>A0AAI9J4V8_BORPT</name>
<reference evidence="2 3" key="1">
    <citation type="journal article" date="2013" name="Genome Announc.">
        <title>Genome Sequences of 28 Bordetella pertussis U.S. Outbreak Strains Dating from 2010 to 2012.</title>
        <authorList>
            <person name="Harvill E.T."/>
            <person name="Goodfield L.L."/>
            <person name="Ivanov Y."/>
            <person name="Meyer J.A."/>
            <person name="Newth C."/>
            <person name="Cassiday P."/>
            <person name="Tondella M.L."/>
            <person name="Liao P."/>
            <person name="Zimmerman J."/>
            <person name="Meert K."/>
            <person name="Wessel D."/>
            <person name="Berger J."/>
            <person name="Dean J.M."/>
            <person name="Holubkov R."/>
            <person name="Burr J."/>
            <person name="Liu T."/>
            <person name="Brinkac L."/>
            <person name="Kim M."/>
            <person name="Losada L."/>
        </authorList>
    </citation>
    <scope>NUCLEOTIDE SEQUENCE [LARGE SCALE GENOMIC DNA]</scope>
    <source>
        <strain evidence="2 3">CHLA-26</strain>
    </source>
</reference>
<gene>
    <name evidence="2" type="ORF">L566_2250</name>
</gene>
<keyword evidence="1" id="KW-0812">Transmembrane</keyword>
<organism evidence="2 3">
    <name type="scientific">Bordetella pertussis CHLA-26</name>
    <dbReference type="NCBI Taxonomy" id="1331284"/>
    <lineage>
        <taxon>Bacteria</taxon>
        <taxon>Pseudomonadati</taxon>
        <taxon>Pseudomonadota</taxon>
        <taxon>Betaproteobacteria</taxon>
        <taxon>Burkholderiales</taxon>
        <taxon>Alcaligenaceae</taxon>
        <taxon>Bordetella</taxon>
    </lineage>
</organism>
<dbReference type="Proteomes" id="UP000018679">
    <property type="component" value="Unassembled WGS sequence"/>
</dbReference>
<evidence type="ECO:0000256" key="1">
    <source>
        <dbReference type="SAM" id="Phobius"/>
    </source>
</evidence>
<feature type="transmembrane region" description="Helical" evidence="1">
    <location>
        <begin position="12"/>
        <end position="33"/>
    </location>
</feature>
<evidence type="ECO:0000313" key="3">
    <source>
        <dbReference type="Proteomes" id="UP000018679"/>
    </source>
</evidence>
<keyword evidence="1" id="KW-1133">Transmembrane helix</keyword>
<dbReference type="EMBL" id="AXSB02000006">
    <property type="protein sequence ID" value="ETH32618.1"/>
    <property type="molecule type" value="Genomic_DNA"/>
</dbReference>
<comment type="caution">
    <text evidence="2">The sequence shown here is derived from an EMBL/GenBank/DDBJ whole genome shotgun (WGS) entry which is preliminary data.</text>
</comment>
<dbReference type="AlphaFoldDB" id="A0AAI9J4V8"/>
<accession>A0AAI9J4V8</accession>
<proteinExistence type="predicted"/>
<keyword evidence="1" id="KW-0472">Membrane</keyword>
<sequence length="41" mass="4696">MLTVFADYEPLILGLTMMLVMIFLPEGLVPSIMRTIRGRKK</sequence>
<evidence type="ECO:0000313" key="2">
    <source>
        <dbReference type="EMBL" id="ETH32618.1"/>
    </source>
</evidence>